<organism evidence="1 2">
    <name type="scientific">Amycolatopsis lurida NRRL 2430</name>
    <dbReference type="NCBI Taxonomy" id="1460371"/>
    <lineage>
        <taxon>Bacteria</taxon>
        <taxon>Bacillati</taxon>
        <taxon>Actinomycetota</taxon>
        <taxon>Actinomycetes</taxon>
        <taxon>Pseudonocardiales</taxon>
        <taxon>Pseudonocardiaceae</taxon>
        <taxon>Amycolatopsis</taxon>
    </lineage>
</organism>
<dbReference type="AlphaFoldDB" id="A0A2P2FP08"/>
<comment type="caution">
    <text evidence="1">The sequence shown here is derived from an EMBL/GenBank/DDBJ whole genome shotgun (WGS) entry which is preliminary data.</text>
</comment>
<evidence type="ECO:0000313" key="1">
    <source>
        <dbReference type="EMBL" id="KFU78460.1"/>
    </source>
</evidence>
<gene>
    <name evidence="1" type="ORF">BB31_25135</name>
</gene>
<reference evidence="1 2" key="1">
    <citation type="journal article" date="2014" name="Genome Announc.">
        <title>Draft Genome Sequence of Amycolatopsis lurida NRRL 2430, Producer of the Glycopeptide Family Antibiotic Ristocetin.</title>
        <authorList>
            <person name="Kwun M.J."/>
            <person name="Hong H.J."/>
        </authorList>
    </citation>
    <scope>NUCLEOTIDE SEQUENCE [LARGE SCALE GENOMIC DNA]</scope>
    <source>
        <strain evidence="1 2">NRRL 2430</strain>
    </source>
</reference>
<dbReference type="Proteomes" id="UP000256220">
    <property type="component" value="Unassembled WGS sequence"/>
</dbReference>
<keyword evidence="2" id="KW-1185">Reference proteome</keyword>
<accession>A0A2P2FP08</accession>
<proteinExistence type="predicted"/>
<dbReference type="EMBL" id="JFBM01000024">
    <property type="protein sequence ID" value="KFU78460.1"/>
    <property type="molecule type" value="Genomic_DNA"/>
</dbReference>
<sequence length="80" mass="8799">MYEPPWYDQDLEQAASNAAQRFDLDDDRARGLVEMVVDALEEGGDAVGDAAWDVENEHPGVPGEDFVEDVAADLGYEDLL</sequence>
<protein>
    <submittedName>
        <fullName evidence="1">Uncharacterized protein</fullName>
    </submittedName>
</protein>
<evidence type="ECO:0000313" key="2">
    <source>
        <dbReference type="Proteomes" id="UP000256220"/>
    </source>
</evidence>
<dbReference type="RefSeq" id="WP_034315647.1">
    <property type="nucleotide sequence ID" value="NZ_JFBM01000024.1"/>
</dbReference>
<name>A0A2P2FP08_AMYLU</name>